<dbReference type="Gene3D" id="1.20.120.1220">
    <property type="match status" value="1"/>
</dbReference>
<sequence length="221" mass="25625">MIIPLSLLAAFWFQRALHRFYRHLNYQIYSDLSQLYPLTLSFDKFLQQSKIQPMHHSAGHLFFLLCPIASLCLFHAPIPLQIITLLLIYLALLDYHYSLTDSRYIGLIFWLAFIYLLFYTPENLQESILNLLITSAFFIGFAVVTQLIYQKEMFGFGDVMLLIAIAPLFNFEQMITLILGASVAGLGFALAYFCKFKCKIDRLPFIPFISLSTFFLFIVKL</sequence>
<dbReference type="GO" id="GO:0004190">
    <property type="term" value="F:aspartic-type endopeptidase activity"/>
    <property type="evidence" value="ECO:0007669"/>
    <property type="project" value="InterPro"/>
</dbReference>
<evidence type="ECO:0000313" key="5">
    <source>
        <dbReference type="Proteomes" id="UP000078358"/>
    </source>
</evidence>
<gene>
    <name evidence="4" type="ORF">F480_01640</name>
</gene>
<feature type="transmembrane region" description="Helical" evidence="2">
    <location>
        <begin position="127"/>
        <end position="148"/>
    </location>
</feature>
<dbReference type="GO" id="GO:0006465">
    <property type="term" value="P:signal peptide processing"/>
    <property type="evidence" value="ECO:0007669"/>
    <property type="project" value="TreeGrafter"/>
</dbReference>
<dbReference type="InterPro" id="IPR000045">
    <property type="entry name" value="Prepilin_IV_endopep_pep"/>
</dbReference>
<accession>A0A179D077</accession>
<dbReference type="PATRIC" id="fig|1261658.3.peg.335"/>
<protein>
    <submittedName>
        <fullName evidence="4">Peptidase</fullName>
    </submittedName>
</protein>
<proteinExistence type="inferred from homology"/>
<evidence type="ECO:0000256" key="1">
    <source>
        <dbReference type="ARBA" id="ARBA00005801"/>
    </source>
</evidence>
<feature type="transmembrane region" description="Helical" evidence="2">
    <location>
        <begin position="61"/>
        <end position="92"/>
    </location>
</feature>
<dbReference type="PANTHER" id="PTHR30487:SF0">
    <property type="entry name" value="PREPILIN LEADER PEPTIDASE_N-METHYLTRANSFERASE-RELATED"/>
    <property type="match status" value="1"/>
</dbReference>
<keyword evidence="2" id="KW-0472">Membrane</keyword>
<keyword evidence="2" id="KW-0812">Transmembrane</keyword>
<dbReference type="Proteomes" id="UP000078358">
    <property type="component" value="Unassembled WGS sequence"/>
</dbReference>
<dbReference type="EMBL" id="JACI01000001">
    <property type="protein sequence ID" value="OAQ15270.1"/>
    <property type="molecule type" value="Genomic_DNA"/>
</dbReference>
<name>A0A179D077_BIBTR</name>
<evidence type="ECO:0000313" key="4">
    <source>
        <dbReference type="EMBL" id="OAQ15270.1"/>
    </source>
</evidence>
<dbReference type="InterPro" id="IPR050882">
    <property type="entry name" value="Prepilin_peptidase/N-MTase"/>
</dbReference>
<evidence type="ECO:0000259" key="3">
    <source>
        <dbReference type="Pfam" id="PF01478"/>
    </source>
</evidence>
<feature type="domain" description="Prepilin type IV endopeptidase peptidase" evidence="3">
    <location>
        <begin position="82"/>
        <end position="190"/>
    </location>
</feature>
<feature type="transmembrane region" description="Helical" evidence="2">
    <location>
        <begin position="175"/>
        <end position="194"/>
    </location>
</feature>
<comment type="caution">
    <text evidence="4">The sequence shown here is derived from an EMBL/GenBank/DDBJ whole genome shotgun (WGS) entry which is preliminary data.</text>
</comment>
<evidence type="ECO:0000256" key="2">
    <source>
        <dbReference type="SAM" id="Phobius"/>
    </source>
</evidence>
<dbReference type="Pfam" id="PF01478">
    <property type="entry name" value="Peptidase_A24"/>
    <property type="match status" value="1"/>
</dbReference>
<keyword evidence="2" id="KW-1133">Transmembrane helix</keyword>
<dbReference type="PANTHER" id="PTHR30487">
    <property type="entry name" value="TYPE 4 PREPILIN-LIKE PROTEINS LEADER PEPTIDE-PROCESSING ENZYME"/>
    <property type="match status" value="1"/>
</dbReference>
<comment type="similarity">
    <text evidence="1">Belongs to the peptidase A24 family.</text>
</comment>
<feature type="transmembrane region" description="Helical" evidence="2">
    <location>
        <begin position="203"/>
        <end position="219"/>
    </location>
</feature>
<dbReference type="GO" id="GO:0005886">
    <property type="term" value="C:plasma membrane"/>
    <property type="evidence" value="ECO:0007669"/>
    <property type="project" value="TreeGrafter"/>
</dbReference>
<dbReference type="RefSeq" id="WP_064318024.1">
    <property type="nucleotide sequence ID" value="NZ_JACI01000001.1"/>
</dbReference>
<feature type="transmembrane region" description="Helical" evidence="2">
    <location>
        <begin position="104"/>
        <end position="121"/>
    </location>
</feature>
<dbReference type="AlphaFoldDB" id="A0A179D077"/>
<reference evidence="4 5" key="1">
    <citation type="submission" date="2014-01" db="EMBL/GenBank/DDBJ databases">
        <authorList>
            <person name="Zuccon D."/>
        </authorList>
    </citation>
    <scope>NUCLEOTIDE SEQUENCE [LARGE SCALE GENOMIC DNA]</scope>
    <source>
        <strain evidence="4 5">Y31</strain>
    </source>
</reference>
<organism evidence="4 5">
    <name type="scientific">Bibersteinia trehalosi Y31</name>
    <dbReference type="NCBI Taxonomy" id="1261658"/>
    <lineage>
        <taxon>Bacteria</taxon>
        <taxon>Pseudomonadati</taxon>
        <taxon>Pseudomonadota</taxon>
        <taxon>Gammaproteobacteria</taxon>
        <taxon>Pasteurellales</taxon>
        <taxon>Pasteurellaceae</taxon>
        <taxon>Bibersteinia</taxon>
    </lineage>
</organism>